<gene>
    <name evidence="2" type="ORF">F7O84_00295</name>
</gene>
<evidence type="ECO:0000313" key="2">
    <source>
        <dbReference type="EMBL" id="KAB1440958.1"/>
    </source>
</evidence>
<reference evidence="2 3" key="2">
    <citation type="submission" date="2020-02" db="EMBL/GenBank/DDBJ databases">
        <title>Candidatus Galacturonibacter soehngenii shows hetero-acetogenic catabolism of galacturonic acid but lacks a canonical carbon monoxide dehydrogenase/acetyl-CoA synthase complex.</title>
        <authorList>
            <person name="Diender M."/>
            <person name="Stouten G.R."/>
            <person name="Petersen J.F."/>
            <person name="Nielsen P.H."/>
            <person name="Dueholm M.S."/>
            <person name="Pronk J.T."/>
            <person name="Van Loosdrecht M.C.M."/>
        </authorList>
    </citation>
    <scope>NUCLEOTIDE SEQUENCE [LARGE SCALE GENOMIC DNA]</scope>
    <source>
        <strain evidence="2">GalUA</strain>
    </source>
</reference>
<protein>
    <submittedName>
        <fullName evidence="2">Helix-turn-helix transcriptional regulator</fullName>
    </submittedName>
</protein>
<dbReference type="Proteomes" id="UP000461768">
    <property type="component" value="Unassembled WGS sequence"/>
</dbReference>
<evidence type="ECO:0000259" key="1">
    <source>
        <dbReference type="PROSITE" id="PS50943"/>
    </source>
</evidence>
<proteinExistence type="predicted"/>
<dbReference type="RefSeq" id="WP_151140533.1">
    <property type="nucleotide sequence ID" value="NZ_WAGX01000002.1"/>
</dbReference>
<dbReference type="PROSITE" id="PS50943">
    <property type="entry name" value="HTH_CROC1"/>
    <property type="match status" value="1"/>
</dbReference>
<accession>A0A7V7QP50</accession>
<organism evidence="2 3">
    <name type="scientific">Candidatus Galacturonatibacter soehngenii</name>
    <dbReference type="NCBI Taxonomy" id="2307010"/>
    <lineage>
        <taxon>Bacteria</taxon>
        <taxon>Bacillati</taxon>
        <taxon>Bacillota</taxon>
        <taxon>Clostridia</taxon>
        <taxon>Lachnospirales</taxon>
        <taxon>Lachnospiraceae</taxon>
        <taxon>Candidatus Galacturonatibacter</taxon>
    </lineage>
</organism>
<dbReference type="SMART" id="SM00530">
    <property type="entry name" value="HTH_XRE"/>
    <property type="match status" value="1"/>
</dbReference>
<dbReference type="Pfam" id="PF01381">
    <property type="entry name" value="HTH_3"/>
    <property type="match status" value="1"/>
</dbReference>
<feature type="domain" description="HTH cro/C1-type" evidence="1">
    <location>
        <begin position="19"/>
        <end position="59"/>
    </location>
</feature>
<name>A0A7V7QP50_9FIRM</name>
<dbReference type="GO" id="GO:0003677">
    <property type="term" value="F:DNA binding"/>
    <property type="evidence" value="ECO:0007669"/>
    <property type="project" value="InterPro"/>
</dbReference>
<reference evidence="2 3" key="1">
    <citation type="submission" date="2019-09" db="EMBL/GenBank/DDBJ databases">
        <authorList>
            <person name="Valk L.C."/>
        </authorList>
    </citation>
    <scope>NUCLEOTIDE SEQUENCE [LARGE SCALE GENOMIC DNA]</scope>
    <source>
        <strain evidence="2">GalUA</strain>
    </source>
</reference>
<sequence length="115" mass="13412">MYEIFEQLLVKNNVSTYKVSKETGIAQSVFSSWKNGISNPKQDKLQKIADYFNVTVDYLMGIERDQNIDYYLNDETRKIAQEIFDTPELKTLLDLSKTLSPEKLKALTQFLKEFC</sequence>
<dbReference type="Gene3D" id="1.10.260.40">
    <property type="entry name" value="lambda repressor-like DNA-binding domains"/>
    <property type="match status" value="1"/>
</dbReference>
<dbReference type="CDD" id="cd00093">
    <property type="entry name" value="HTH_XRE"/>
    <property type="match status" value="1"/>
</dbReference>
<dbReference type="SUPFAM" id="SSF47413">
    <property type="entry name" value="lambda repressor-like DNA-binding domains"/>
    <property type="match status" value="1"/>
</dbReference>
<dbReference type="InterPro" id="IPR010982">
    <property type="entry name" value="Lambda_DNA-bd_dom_sf"/>
</dbReference>
<keyword evidence="3" id="KW-1185">Reference proteome</keyword>
<dbReference type="OrthoDB" id="1653613at2"/>
<comment type="caution">
    <text evidence="2">The sequence shown here is derived from an EMBL/GenBank/DDBJ whole genome shotgun (WGS) entry which is preliminary data.</text>
</comment>
<dbReference type="InterPro" id="IPR001387">
    <property type="entry name" value="Cro/C1-type_HTH"/>
</dbReference>
<evidence type="ECO:0000313" key="3">
    <source>
        <dbReference type="Proteomes" id="UP000461768"/>
    </source>
</evidence>
<dbReference type="AlphaFoldDB" id="A0A7V7QP50"/>
<dbReference type="EMBL" id="WAGX01000002">
    <property type="protein sequence ID" value="KAB1440958.1"/>
    <property type="molecule type" value="Genomic_DNA"/>
</dbReference>